<dbReference type="GO" id="GO:0016874">
    <property type="term" value="F:ligase activity"/>
    <property type="evidence" value="ECO:0007669"/>
    <property type="project" value="UniProtKB-KW"/>
</dbReference>
<proteinExistence type="inferred from homology"/>
<protein>
    <submittedName>
        <fullName evidence="5">Acyl--CoA ligase</fullName>
    </submittedName>
</protein>
<dbReference type="PANTHER" id="PTHR24096">
    <property type="entry name" value="LONG-CHAIN-FATTY-ACID--COA LIGASE"/>
    <property type="match status" value="1"/>
</dbReference>
<evidence type="ECO:0000259" key="3">
    <source>
        <dbReference type="Pfam" id="PF00501"/>
    </source>
</evidence>
<dbReference type="PROSITE" id="PS00455">
    <property type="entry name" value="AMP_BINDING"/>
    <property type="match status" value="1"/>
</dbReference>
<accession>A0ABY2TYY1</accession>
<evidence type="ECO:0000256" key="1">
    <source>
        <dbReference type="ARBA" id="ARBA00006432"/>
    </source>
</evidence>
<keyword evidence="2 5" id="KW-0436">Ligase</keyword>
<dbReference type="InterPro" id="IPR000873">
    <property type="entry name" value="AMP-dep_synth/lig_dom"/>
</dbReference>
<sequence>MTTLNISSRAFVRLSELIELHASEFPSKKAIILGQEEIDYGQLHDSVLKIASALEQAKIARGSVIAVVSNTNVSSLLVFLGVVTAGCVVAPIAPSGSVEQIEAMIEDCAAPIVFIDSFAKDRLSIKGVQVVELELLEDWINTWPENRDYVAPSVKSGEAFNIIYSSGTTGVPKGIVQTHGMRWRQIAGYAIAEFCDAVTLVATPLYSNTTLVSLLPTLAYGGTVVLMEKFDAKTFLIEAERTSATHTMLVPIQYQRIMNLTDFDNFNLDSFRFKSCTSAPFSAELKRDVVNRWPGVLVEVYGMTEGGGACLLFANEFPEKLHTVGRPAPGHDIRVIDENGKECAKGVVGEVVGRSNIMMQGYHGRADTTEAALWTDSHGDIFIRHGDLGRFDEDGFLTLHGRSKDMIISGGFNIYPPDIESIIRQHPAVEDCAVIGVPSDVWGETPFAFFVLKSRVIDSLSLIEWVNSRVGKTQRLSGGEVIDELPISPIGKVLKRALRERYTTRVISSKGV</sequence>
<dbReference type="InterPro" id="IPR020845">
    <property type="entry name" value="AMP-binding_CS"/>
</dbReference>
<reference evidence="5 6" key="1">
    <citation type="submission" date="2019-05" db="EMBL/GenBank/DDBJ databases">
        <title>Pseudomonas edaphica sp. nov., isolated from rhizospheric soil of Cistus ladanifer L. in Spain.</title>
        <authorList>
            <person name="Peix A."/>
        </authorList>
    </citation>
    <scope>NUCLEOTIDE SEQUENCE [LARGE SCALE GENOMIC DNA]</scope>
    <source>
        <strain evidence="5 6">RD25</strain>
    </source>
</reference>
<dbReference type="Pfam" id="PF00501">
    <property type="entry name" value="AMP-binding"/>
    <property type="match status" value="1"/>
</dbReference>
<dbReference type="Pfam" id="PF13193">
    <property type="entry name" value="AMP-binding_C"/>
    <property type="match status" value="1"/>
</dbReference>
<evidence type="ECO:0000313" key="5">
    <source>
        <dbReference type="EMBL" id="TLG88672.1"/>
    </source>
</evidence>
<dbReference type="PANTHER" id="PTHR24096:SF149">
    <property type="entry name" value="AMP-BINDING DOMAIN-CONTAINING PROTEIN-RELATED"/>
    <property type="match status" value="1"/>
</dbReference>
<evidence type="ECO:0000313" key="6">
    <source>
        <dbReference type="Proteomes" id="UP000304941"/>
    </source>
</evidence>
<keyword evidence="6" id="KW-1185">Reference proteome</keyword>
<gene>
    <name evidence="5" type="ORF">FEM54_25420</name>
</gene>
<name>A0ABY2TYY1_9PSED</name>
<dbReference type="InterPro" id="IPR025110">
    <property type="entry name" value="AMP-bd_C"/>
</dbReference>
<dbReference type="SUPFAM" id="SSF56801">
    <property type="entry name" value="Acetyl-CoA synthetase-like"/>
    <property type="match status" value="1"/>
</dbReference>
<dbReference type="RefSeq" id="WP_138453536.1">
    <property type="nucleotide sequence ID" value="NZ_VBVZ01000511.1"/>
</dbReference>
<dbReference type="Gene3D" id="3.30.300.30">
    <property type="match status" value="1"/>
</dbReference>
<dbReference type="Gene3D" id="3.40.50.12780">
    <property type="entry name" value="N-terminal domain of ligase-like"/>
    <property type="match status" value="1"/>
</dbReference>
<dbReference type="InterPro" id="IPR042099">
    <property type="entry name" value="ANL_N_sf"/>
</dbReference>
<evidence type="ECO:0000256" key="2">
    <source>
        <dbReference type="ARBA" id="ARBA00022598"/>
    </source>
</evidence>
<comment type="caution">
    <text evidence="5">The sequence shown here is derived from an EMBL/GenBank/DDBJ whole genome shotgun (WGS) entry which is preliminary data.</text>
</comment>
<organism evidence="5 6">
    <name type="scientific">Pseudomonas edaphica</name>
    <dbReference type="NCBI Taxonomy" id="2006980"/>
    <lineage>
        <taxon>Bacteria</taxon>
        <taxon>Pseudomonadati</taxon>
        <taxon>Pseudomonadota</taxon>
        <taxon>Gammaproteobacteria</taxon>
        <taxon>Pseudomonadales</taxon>
        <taxon>Pseudomonadaceae</taxon>
        <taxon>Pseudomonas</taxon>
    </lineage>
</organism>
<comment type="similarity">
    <text evidence="1">Belongs to the ATP-dependent AMP-binding enzyme family.</text>
</comment>
<dbReference type="Proteomes" id="UP000304941">
    <property type="component" value="Unassembled WGS sequence"/>
</dbReference>
<feature type="domain" description="AMP-dependent synthetase/ligase" evidence="3">
    <location>
        <begin position="20"/>
        <end position="363"/>
    </location>
</feature>
<evidence type="ECO:0000259" key="4">
    <source>
        <dbReference type="Pfam" id="PF13193"/>
    </source>
</evidence>
<dbReference type="EMBL" id="VBVZ01000511">
    <property type="protein sequence ID" value="TLG88672.1"/>
    <property type="molecule type" value="Genomic_DNA"/>
</dbReference>
<dbReference type="InterPro" id="IPR045851">
    <property type="entry name" value="AMP-bd_C_sf"/>
</dbReference>
<feature type="domain" description="AMP-binding enzyme C-terminal" evidence="4">
    <location>
        <begin position="419"/>
        <end position="492"/>
    </location>
</feature>